<accession>A0A395IE23</accession>
<feature type="region of interest" description="Disordered" evidence="1">
    <location>
        <begin position="1"/>
        <end position="52"/>
    </location>
</feature>
<dbReference type="Proteomes" id="UP000249056">
    <property type="component" value="Unassembled WGS sequence"/>
</dbReference>
<gene>
    <name evidence="2" type="ORF">DID88_003545</name>
</gene>
<sequence>MDNQQQSPRTSLRSGATQPESDGDNDQFYSGEEDSIDANGDGPRKRQRRPMSVSLNVIAVNHRADGAAAMAHASQRCHGAVENIAALGEYVVQNGMLTKLGPPFAFTLWVAARLLLVHGSTIEHKVEPSNPILR</sequence>
<reference evidence="2 3" key="1">
    <citation type="submission" date="2018-06" db="EMBL/GenBank/DDBJ databases">
        <title>Genome Sequence of the Brown Rot Fungal Pathogen Monilinia fructigena.</title>
        <authorList>
            <person name="Landi L."/>
            <person name="De Miccolis Angelini R.M."/>
            <person name="Pollastro S."/>
            <person name="Abate D."/>
            <person name="Faretra F."/>
            <person name="Romanazzi G."/>
        </authorList>
    </citation>
    <scope>NUCLEOTIDE SEQUENCE [LARGE SCALE GENOMIC DNA]</scope>
    <source>
        <strain evidence="2 3">Mfrg269</strain>
    </source>
</reference>
<feature type="compositionally biased region" description="Acidic residues" evidence="1">
    <location>
        <begin position="21"/>
        <end position="36"/>
    </location>
</feature>
<feature type="compositionally biased region" description="Polar residues" evidence="1">
    <location>
        <begin position="1"/>
        <end position="20"/>
    </location>
</feature>
<protein>
    <submittedName>
        <fullName evidence="2">Uncharacterized protein</fullName>
    </submittedName>
</protein>
<name>A0A395IE23_9HELO</name>
<dbReference type="EMBL" id="QKRW01000074">
    <property type="protein sequence ID" value="RAL58625.1"/>
    <property type="molecule type" value="Genomic_DNA"/>
</dbReference>
<keyword evidence="3" id="KW-1185">Reference proteome</keyword>
<evidence type="ECO:0000313" key="2">
    <source>
        <dbReference type="EMBL" id="RAL58625.1"/>
    </source>
</evidence>
<evidence type="ECO:0000256" key="1">
    <source>
        <dbReference type="SAM" id="MobiDB-lite"/>
    </source>
</evidence>
<dbReference type="AlphaFoldDB" id="A0A395IE23"/>
<dbReference type="OrthoDB" id="5376052at2759"/>
<comment type="caution">
    <text evidence="2">The sequence shown here is derived from an EMBL/GenBank/DDBJ whole genome shotgun (WGS) entry which is preliminary data.</text>
</comment>
<proteinExistence type="predicted"/>
<organism evidence="2 3">
    <name type="scientific">Monilinia fructigena</name>
    <dbReference type="NCBI Taxonomy" id="38457"/>
    <lineage>
        <taxon>Eukaryota</taxon>
        <taxon>Fungi</taxon>
        <taxon>Dikarya</taxon>
        <taxon>Ascomycota</taxon>
        <taxon>Pezizomycotina</taxon>
        <taxon>Leotiomycetes</taxon>
        <taxon>Helotiales</taxon>
        <taxon>Sclerotiniaceae</taxon>
        <taxon>Monilinia</taxon>
    </lineage>
</organism>
<evidence type="ECO:0000313" key="3">
    <source>
        <dbReference type="Proteomes" id="UP000249056"/>
    </source>
</evidence>